<dbReference type="SMART" id="SM00225">
    <property type="entry name" value="BTB"/>
    <property type="match status" value="1"/>
</dbReference>
<evidence type="ECO:0000256" key="2">
    <source>
        <dbReference type="ARBA" id="ARBA00004514"/>
    </source>
</evidence>
<dbReference type="FunFam" id="3.30.710.10:FF:000046">
    <property type="entry name" value="BTB/POZ domain-containing protein KCTD7 isoform X1"/>
    <property type="match status" value="1"/>
</dbReference>
<dbReference type="OMA" id="FNPNHGC"/>
<feature type="domain" description="BTB" evidence="7">
    <location>
        <begin position="30"/>
        <end position="128"/>
    </location>
</feature>
<dbReference type="KEGG" id="bfo:118409270"/>
<dbReference type="PANTHER" id="PTHR14499:SF145">
    <property type="entry name" value="POTASSIUM CHANNEL REGULATORY PROTEIN-LIKE"/>
    <property type="match status" value="1"/>
</dbReference>
<reference evidence="8" key="1">
    <citation type="journal article" date="2020" name="Nat. Ecol. Evol.">
        <title>Deeply conserved synteny resolves early events in vertebrate evolution.</title>
        <authorList>
            <person name="Simakov O."/>
            <person name="Marletaz F."/>
            <person name="Yue J.X."/>
            <person name="O'Connell B."/>
            <person name="Jenkins J."/>
            <person name="Brandt A."/>
            <person name="Calef R."/>
            <person name="Tung C.H."/>
            <person name="Huang T.K."/>
            <person name="Schmutz J."/>
            <person name="Satoh N."/>
            <person name="Yu J.K."/>
            <person name="Putnam N.H."/>
            <person name="Green R.E."/>
            <person name="Rokhsar D.S."/>
        </authorList>
    </citation>
    <scope>NUCLEOTIDE SEQUENCE [LARGE SCALE GENOMIC DNA]</scope>
    <source>
        <strain evidence="8">S238N-H82</strain>
    </source>
</reference>
<evidence type="ECO:0000256" key="4">
    <source>
        <dbReference type="ARBA" id="ARBA00022490"/>
    </source>
</evidence>
<gene>
    <name evidence="9" type="primary">LOC118409270</name>
</gene>
<dbReference type="InterPro" id="IPR057890">
    <property type="entry name" value="KCTD7/14_C"/>
</dbReference>
<dbReference type="GO" id="GO:0051260">
    <property type="term" value="P:protein homooligomerization"/>
    <property type="evidence" value="ECO:0007669"/>
    <property type="project" value="InterPro"/>
</dbReference>
<dbReference type="InterPro" id="IPR011333">
    <property type="entry name" value="SKP1/BTB/POZ_sf"/>
</dbReference>
<organism evidence="8 9">
    <name type="scientific">Branchiostoma floridae</name>
    <name type="common">Florida lancelet</name>
    <name type="synonym">Amphioxus</name>
    <dbReference type="NCBI Taxonomy" id="7739"/>
    <lineage>
        <taxon>Eukaryota</taxon>
        <taxon>Metazoa</taxon>
        <taxon>Chordata</taxon>
        <taxon>Cephalochordata</taxon>
        <taxon>Leptocardii</taxon>
        <taxon>Amphioxiformes</taxon>
        <taxon>Branchiostomatidae</taxon>
        <taxon>Branchiostoma</taxon>
    </lineage>
</organism>
<dbReference type="PANTHER" id="PTHR14499">
    <property type="entry name" value="POTASSIUM CHANNEL TETRAMERIZATION DOMAIN-CONTAINING"/>
    <property type="match status" value="1"/>
</dbReference>
<dbReference type="InterPro" id="IPR000210">
    <property type="entry name" value="BTB/POZ_dom"/>
</dbReference>
<dbReference type="Pfam" id="PF02214">
    <property type="entry name" value="BTB_2"/>
    <property type="match status" value="1"/>
</dbReference>
<dbReference type="RefSeq" id="XP_035666055.1">
    <property type="nucleotide sequence ID" value="XM_035810162.1"/>
</dbReference>
<dbReference type="Pfam" id="PF25611">
    <property type="entry name" value="KCTD_C"/>
    <property type="match status" value="1"/>
</dbReference>
<keyword evidence="4" id="KW-0963">Cytoplasm</keyword>
<evidence type="ECO:0000313" key="9">
    <source>
        <dbReference type="RefSeq" id="XP_035666055.1"/>
    </source>
</evidence>
<keyword evidence="8" id="KW-1185">Reference proteome</keyword>
<dbReference type="InterPro" id="IPR003131">
    <property type="entry name" value="T1-type_BTB"/>
</dbReference>
<accession>A0A9J7HUN5</accession>
<dbReference type="CDD" id="cd18366">
    <property type="entry name" value="BTB_POZ_KCTD7"/>
    <property type="match status" value="1"/>
</dbReference>
<dbReference type="Gene3D" id="3.30.710.10">
    <property type="entry name" value="Potassium Channel Kv1.1, Chain A"/>
    <property type="match status" value="1"/>
</dbReference>
<dbReference type="SUPFAM" id="SSF54695">
    <property type="entry name" value="POZ domain"/>
    <property type="match status" value="1"/>
</dbReference>
<dbReference type="AlphaFoldDB" id="A0A9J7HUN5"/>
<dbReference type="InterPro" id="IPR057891">
    <property type="entry name" value="BTB_KCTD7"/>
</dbReference>
<dbReference type="GeneID" id="118409270"/>
<evidence type="ECO:0000256" key="6">
    <source>
        <dbReference type="ARBA" id="ARBA00040260"/>
    </source>
</evidence>
<evidence type="ECO:0000256" key="3">
    <source>
        <dbReference type="ARBA" id="ARBA00022475"/>
    </source>
</evidence>
<comment type="subcellular location">
    <subcellularLocation>
        <location evidence="1">Cell membrane</location>
    </subcellularLocation>
    <subcellularLocation>
        <location evidence="2">Cytoplasm</location>
        <location evidence="2">Cytosol</location>
    </subcellularLocation>
</comment>
<protein>
    <recommendedName>
        <fullName evidence="6">BTB/POZ domain-containing protein KCTD7</fullName>
    </recommendedName>
</protein>
<evidence type="ECO:0000256" key="5">
    <source>
        <dbReference type="ARBA" id="ARBA00023136"/>
    </source>
</evidence>
<reference evidence="9" key="2">
    <citation type="submission" date="2025-08" db="UniProtKB">
        <authorList>
            <consortium name="RefSeq"/>
        </authorList>
    </citation>
    <scope>IDENTIFICATION</scope>
    <source>
        <strain evidence="9">S238N-H82</strain>
        <tissue evidence="9">Testes</tissue>
    </source>
</reference>
<keyword evidence="5" id="KW-0472">Membrane</keyword>
<evidence type="ECO:0000256" key="1">
    <source>
        <dbReference type="ARBA" id="ARBA00004236"/>
    </source>
</evidence>
<dbReference type="Proteomes" id="UP000001554">
    <property type="component" value="Chromosome 2"/>
</dbReference>
<sequence length="287" mass="32929">MSLPKRLVEQLIKKSPKEEQNAESASPFPKVIDLNVGGVHFTTSLSTLRKYEDSMLAAMFSGRHNVVKDASGCYFIDSDGTYFGHILNFLRRGQLPPLDVCKQLYLEAQYFGIEPLASKLRETPPIIGESRRQHFLGQFPNYFQTMETLIRLATEADYPLKSSTVLICLYRKELIGYSRPHKQARYLKMSSEDLEKGRKLFNVDIHVATHDCKEGHAGLSLGPWDVEVEEKDVFKVMLQDLRKRGYSVRESNEARLEVGKCQWSHEFGQMAKVSCGKHLYGVVFEWW</sequence>
<keyword evidence="3" id="KW-1003">Cell membrane</keyword>
<proteinExistence type="predicted"/>
<evidence type="ECO:0000313" key="8">
    <source>
        <dbReference type="Proteomes" id="UP000001554"/>
    </source>
</evidence>
<evidence type="ECO:0000259" key="7">
    <source>
        <dbReference type="SMART" id="SM00225"/>
    </source>
</evidence>
<name>A0A9J7HUN5_BRAFL</name>
<dbReference type="OrthoDB" id="2414723at2759"/>